<dbReference type="AlphaFoldDB" id="E0SQJ8"/>
<protein>
    <submittedName>
        <fullName evidence="2">NurA domain</fullName>
    </submittedName>
</protein>
<reference evidence="2 3" key="1">
    <citation type="journal article" date="2010" name="Stand. Genomic Sci.">
        <title>Complete genome sequence of Ignisphaera aggregans type strain (AQ1.S1).</title>
        <authorList>
            <person name="Goker M."/>
            <person name="Held B."/>
            <person name="Lapidus A."/>
            <person name="Nolan M."/>
            <person name="Spring S."/>
            <person name="Yasawong M."/>
            <person name="Lucas S."/>
            <person name="Glavina Del Rio T."/>
            <person name="Tice H."/>
            <person name="Cheng J.F."/>
            <person name="Goodwin L."/>
            <person name="Tapia R."/>
            <person name="Pitluck S."/>
            <person name="Liolios K."/>
            <person name="Ivanova N."/>
            <person name="Mavromatis K."/>
            <person name="Mikhailova N."/>
            <person name="Pati A."/>
            <person name="Chen A."/>
            <person name="Palaniappan K."/>
            <person name="Brambilla E."/>
            <person name="Land M."/>
            <person name="Hauser L."/>
            <person name="Chang Y.J."/>
            <person name="Jeffries C.D."/>
            <person name="Brettin T."/>
            <person name="Detter J.C."/>
            <person name="Han C."/>
            <person name="Rohde M."/>
            <person name="Sikorski J."/>
            <person name="Woyke T."/>
            <person name="Bristow J."/>
            <person name="Eisen J.A."/>
            <person name="Markowitz V."/>
            <person name="Hugenholtz P."/>
            <person name="Kyrpides N.C."/>
            <person name="Klenk H.P."/>
        </authorList>
    </citation>
    <scope>NUCLEOTIDE SEQUENCE [LARGE SCALE GENOMIC DNA]</scope>
    <source>
        <strain evidence="3">DSM 17230 / JCM 13409 / AQ1.S1</strain>
    </source>
</reference>
<evidence type="ECO:0000259" key="1">
    <source>
        <dbReference type="SMART" id="SM00933"/>
    </source>
</evidence>
<organism evidence="2 3">
    <name type="scientific">Ignisphaera aggregans (strain DSM 17230 / JCM 13409 / AQ1.S1)</name>
    <dbReference type="NCBI Taxonomy" id="583356"/>
    <lineage>
        <taxon>Archaea</taxon>
        <taxon>Thermoproteota</taxon>
        <taxon>Thermoprotei</taxon>
        <taxon>Desulfurococcales</taxon>
        <taxon>Desulfurococcaceae</taxon>
        <taxon>Ignisphaera</taxon>
    </lineage>
</organism>
<dbReference type="Proteomes" id="UP000001304">
    <property type="component" value="Chromosome"/>
</dbReference>
<keyword evidence="3" id="KW-1185">Reference proteome</keyword>
<evidence type="ECO:0000313" key="2">
    <source>
        <dbReference type="EMBL" id="ADM28254.1"/>
    </source>
</evidence>
<accession>E0SQJ8</accession>
<dbReference type="Pfam" id="PF09376">
    <property type="entry name" value="NurA"/>
    <property type="match status" value="1"/>
</dbReference>
<name>E0SQJ8_IGNAA</name>
<evidence type="ECO:0000313" key="3">
    <source>
        <dbReference type="Proteomes" id="UP000001304"/>
    </source>
</evidence>
<proteinExistence type="predicted"/>
<dbReference type="KEGG" id="iag:Igag_1452"/>
<dbReference type="SMART" id="SM00933">
    <property type="entry name" value="NurA"/>
    <property type="match status" value="1"/>
</dbReference>
<dbReference type="HOGENOM" id="CLU_827964_0_0_2"/>
<dbReference type="InterPro" id="IPR018977">
    <property type="entry name" value="NurA_domain"/>
</dbReference>
<sequence>MPIYPELEIQLIELRKLFNNRLKTTIYKVLQSLNAIEWIVNNEEDKHPVAAVDSSFLLIESRLNVLYVIQGIASLYTFDQDKIKNVKSRRYVNCGIINASPTNLKLLVKKSIYKKALTQYAYFLELKNLLEIASHDSIALIDGSLISFLMSRKFKEYQIIFIENEDEIDLDNIVEEKIKLISNLNTISTPVFIAKSSGANFLTNSNYSDMHLLELARIFSIEPYYRAGFTKPIVVDLEKLKIHIGSLHSDMVKLFTLSYMRFREGAPIFQVSMISKKDFDAVLSIYRCIRGWSPAGYPIPLEYVHRLSKLSRREIHRLLIRLGIPIMSGREIIEI</sequence>
<dbReference type="BioCyc" id="IAGG583356:GHAH-1441-MONOMER"/>
<dbReference type="STRING" id="583356.Igag_1452"/>
<gene>
    <name evidence="2" type="ordered locus">Igag_1452</name>
</gene>
<dbReference type="EMBL" id="CP002098">
    <property type="protein sequence ID" value="ADM28254.1"/>
    <property type="molecule type" value="Genomic_DNA"/>
</dbReference>
<feature type="domain" description="NurA" evidence="1">
    <location>
        <begin position="47"/>
        <end position="310"/>
    </location>
</feature>